<dbReference type="Proteomes" id="UP001152888">
    <property type="component" value="Unassembled WGS sequence"/>
</dbReference>
<dbReference type="EMBL" id="CAKOFQ010006839">
    <property type="protein sequence ID" value="CAH1975770.1"/>
    <property type="molecule type" value="Genomic_DNA"/>
</dbReference>
<dbReference type="OrthoDB" id="8189826at2759"/>
<evidence type="ECO:0008006" key="3">
    <source>
        <dbReference type="Google" id="ProtNLM"/>
    </source>
</evidence>
<evidence type="ECO:0000313" key="2">
    <source>
        <dbReference type="Proteomes" id="UP001152888"/>
    </source>
</evidence>
<reference evidence="1" key="1">
    <citation type="submission" date="2022-03" db="EMBL/GenBank/DDBJ databases">
        <authorList>
            <person name="Sayadi A."/>
        </authorList>
    </citation>
    <scope>NUCLEOTIDE SEQUENCE</scope>
</reference>
<accession>A0A9P0KJW8</accession>
<dbReference type="Gene3D" id="1.10.10.10">
    <property type="entry name" value="Winged helix-like DNA-binding domain superfamily/Winged helix DNA-binding domain"/>
    <property type="match status" value="1"/>
</dbReference>
<protein>
    <recommendedName>
        <fullName evidence="3">Helix-turn-helix type 11 domain-containing protein</fullName>
    </recommendedName>
</protein>
<comment type="caution">
    <text evidence="1">The sequence shown here is derived from an EMBL/GenBank/DDBJ whole genome shotgun (WGS) entry which is preliminary data.</text>
</comment>
<name>A0A9P0KJW8_ACAOB</name>
<dbReference type="InterPro" id="IPR036388">
    <property type="entry name" value="WH-like_DNA-bd_sf"/>
</dbReference>
<keyword evidence="2" id="KW-1185">Reference proteome</keyword>
<dbReference type="AlphaFoldDB" id="A0A9P0KJW8"/>
<gene>
    <name evidence="1" type="ORF">ACAOBT_LOCUS11774</name>
</gene>
<sequence>MLPVVVAVEDLRQVVNANSRTTCQELAEMFRVSPKTIRLRLHQLGKTWKLPVKTGSGHSSVRFKILRIEARNSREILGFAALPPKPGLTSSSAGESNISCIG</sequence>
<organism evidence="1 2">
    <name type="scientific">Acanthoscelides obtectus</name>
    <name type="common">Bean weevil</name>
    <name type="synonym">Bruchus obtectus</name>
    <dbReference type="NCBI Taxonomy" id="200917"/>
    <lineage>
        <taxon>Eukaryota</taxon>
        <taxon>Metazoa</taxon>
        <taxon>Ecdysozoa</taxon>
        <taxon>Arthropoda</taxon>
        <taxon>Hexapoda</taxon>
        <taxon>Insecta</taxon>
        <taxon>Pterygota</taxon>
        <taxon>Neoptera</taxon>
        <taxon>Endopterygota</taxon>
        <taxon>Coleoptera</taxon>
        <taxon>Polyphaga</taxon>
        <taxon>Cucujiformia</taxon>
        <taxon>Chrysomeloidea</taxon>
        <taxon>Chrysomelidae</taxon>
        <taxon>Bruchinae</taxon>
        <taxon>Bruchini</taxon>
        <taxon>Acanthoscelides</taxon>
    </lineage>
</organism>
<evidence type="ECO:0000313" key="1">
    <source>
        <dbReference type="EMBL" id="CAH1975770.1"/>
    </source>
</evidence>
<proteinExistence type="predicted"/>